<evidence type="ECO:0000313" key="1">
    <source>
        <dbReference type="EMBL" id="KAI8424700.1"/>
    </source>
</evidence>
<comment type="caution">
    <text evidence="1">The sequence shown here is derived from an EMBL/GenBank/DDBJ whole genome shotgun (WGS) entry which is preliminary data.</text>
</comment>
<protein>
    <submittedName>
        <fullName evidence="1">Uncharacterized protein</fullName>
    </submittedName>
</protein>
<proteinExistence type="predicted"/>
<gene>
    <name evidence="1" type="ORF">MSG28_006655</name>
</gene>
<dbReference type="EMBL" id="CM046111">
    <property type="protein sequence ID" value="KAI8424700.1"/>
    <property type="molecule type" value="Genomic_DNA"/>
</dbReference>
<reference evidence="1 2" key="1">
    <citation type="journal article" date="2022" name="Genome Biol. Evol.">
        <title>The Spruce Budworm Genome: Reconstructing the Evolutionary History of Antifreeze Proteins.</title>
        <authorList>
            <person name="Beliveau C."/>
            <person name="Gagne P."/>
            <person name="Picq S."/>
            <person name="Vernygora O."/>
            <person name="Keeling C.I."/>
            <person name="Pinkney K."/>
            <person name="Doucet D."/>
            <person name="Wen F."/>
            <person name="Johnston J.S."/>
            <person name="Maaroufi H."/>
            <person name="Boyle B."/>
            <person name="Laroche J."/>
            <person name="Dewar K."/>
            <person name="Juretic N."/>
            <person name="Blackburn G."/>
            <person name="Nisole A."/>
            <person name="Brunet B."/>
            <person name="Brandao M."/>
            <person name="Lumley L."/>
            <person name="Duan J."/>
            <person name="Quan G."/>
            <person name="Lucarotti C.J."/>
            <person name="Roe A.D."/>
            <person name="Sperling F.A.H."/>
            <person name="Levesque R.C."/>
            <person name="Cusson M."/>
        </authorList>
    </citation>
    <scope>NUCLEOTIDE SEQUENCE [LARGE SCALE GENOMIC DNA]</scope>
    <source>
        <strain evidence="1">Glfc:IPQL:Cfum</strain>
    </source>
</reference>
<name>A0ACC0JKN1_CHOFU</name>
<dbReference type="Proteomes" id="UP001064048">
    <property type="component" value="Chromosome 11"/>
</dbReference>
<keyword evidence="2" id="KW-1185">Reference proteome</keyword>
<sequence>MNNATEQIFLPSPSGTEGQPGLPKPGNGSQPVNLDSVEEFSKVCRVCAAISELVMPIFSGEGLQNNLADKIHRHLPIKVSVSDSPALPVVVCYQCAGTLLAAHELAQCAAQADVALRTRSAALARAADHTNEDNLEATKEHETAEEIAQFEPLVFTAIVKKVLANYFDALNVDESEDFVFVCQSCQRSAASPDLLAAHLTKHALCDAAAVERFVRDHVTFEQPLEPEQPPPPPRPRPRPRPPAPPPARCCPFCDSAFSSTARLACHLAAHVTVGPRSPVECCGRLYRDAGALARHAHATHGRAPAVAACRACGHRAASPAALAAHVRRAHPEPPARPRPPPPRRAAARPRDQKYIPAACPQCGKTFSNKYNMAVHARSHSRTSLPQLPCGRCPRVYGSRGALAQHVRLVHGGALRYACGACGERFGSRAARDAHAALHSGRRPHACPRAGCGAAFRARNSLLRHLDAHRGLRAHACPLWRPAPPPSSAGSPARDHSDDDRPLAALAAAGPRHRYDAFYAALLNFRNHYLGEHGARAAYPEFTESSGSSTEECGPMDPERLDDLSGGNRRASRLEAGARAALARARALAGGRGYACGACGKRLSSAHTFVFHCRIHTGERPCVCHVCGKQFRAPNGLQRHVAETHERRRRRACRLCARTFANAQNLRQHARTHTGERPHACAQCPARFAHAGSLHAHRRTHDAARPHRCARCPAAFRLRAGLARHARAHAHHPAPAPATATAPATVDDDASKTRSYFVLAPL</sequence>
<evidence type="ECO:0000313" key="2">
    <source>
        <dbReference type="Proteomes" id="UP001064048"/>
    </source>
</evidence>
<accession>A0ACC0JKN1</accession>
<organism evidence="1 2">
    <name type="scientific">Choristoneura fumiferana</name>
    <name type="common">Spruce budworm moth</name>
    <name type="synonym">Archips fumiferana</name>
    <dbReference type="NCBI Taxonomy" id="7141"/>
    <lineage>
        <taxon>Eukaryota</taxon>
        <taxon>Metazoa</taxon>
        <taxon>Ecdysozoa</taxon>
        <taxon>Arthropoda</taxon>
        <taxon>Hexapoda</taxon>
        <taxon>Insecta</taxon>
        <taxon>Pterygota</taxon>
        <taxon>Neoptera</taxon>
        <taxon>Endopterygota</taxon>
        <taxon>Lepidoptera</taxon>
        <taxon>Glossata</taxon>
        <taxon>Ditrysia</taxon>
        <taxon>Tortricoidea</taxon>
        <taxon>Tortricidae</taxon>
        <taxon>Tortricinae</taxon>
        <taxon>Choristoneura</taxon>
    </lineage>
</organism>